<evidence type="ECO:0000256" key="1">
    <source>
        <dbReference type="SAM" id="MobiDB-lite"/>
    </source>
</evidence>
<evidence type="ECO:0000259" key="2">
    <source>
        <dbReference type="Pfam" id="PF09350"/>
    </source>
</evidence>
<gene>
    <name evidence="3" type="ordered locus">Psta_4681</name>
</gene>
<evidence type="ECO:0000313" key="3">
    <source>
        <dbReference type="EMBL" id="ADB19323.1"/>
    </source>
</evidence>
<reference evidence="3 4" key="1">
    <citation type="journal article" date="2009" name="Stand. Genomic Sci.">
        <title>Complete genome sequence of Pirellula staleyi type strain (ATCC 27377).</title>
        <authorList>
            <person name="Clum A."/>
            <person name="Tindall B.J."/>
            <person name="Sikorski J."/>
            <person name="Ivanova N."/>
            <person name="Mavrommatis K."/>
            <person name="Lucas S."/>
            <person name="Glavina del Rio T."/>
            <person name="Nolan M."/>
            <person name="Chen F."/>
            <person name="Tice H."/>
            <person name="Pitluck S."/>
            <person name="Cheng J.F."/>
            <person name="Chertkov O."/>
            <person name="Brettin T."/>
            <person name="Han C."/>
            <person name="Detter J.C."/>
            <person name="Kuske C."/>
            <person name="Bruce D."/>
            <person name="Goodwin L."/>
            <person name="Ovchinikova G."/>
            <person name="Pati A."/>
            <person name="Mikhailova N."/>
            <person name="Chen A."/>
            <person name="Palaniappan K."/>
            <person name="Land M."/>
            <person name="Hauser L."/>
            <person name="Chang Y.J."/>
            <person name="Jeffries C.D."/>
            <person name="Chain P."/>
            <person name="Rohde M."/>
            <person name="Goker M."/>
            <person name="Bristow J."/>
            <person name="Eisen J.A."/>
            <person name="Markowitz V."/>
            <person name="Hugenholtz P."/>
            <person name="Kyrpides N.C."/>
            <person name="Klenk H.P."/>
            <person name="Lapidus A."/>
        </authorList>
    </citation>
    <scope>NUCLEOTIDE SEQUENCE [LARGE SCALE GENOMIC DNA]</scope>
    <source>
        <strain evidence="4">ATCC 27377 / DSM 6068 / ICPB 4128</strain>
    </source>
</reference>
<accession>D2R7Z2</accession>
<sequence>MNDQPENLPEGSNDPKFIAADEQSPKGPINWNALAESRIQAAQQEGKFQSLPGFGKPIPGIDNVHDEQWWIREKLRREQLELLPPALAIAREVERFWLALDRLATEQAVRDAVDEMNQKIRAAHYSSAPGPPNRTMPLVIEDVLSRWQRTRPRPQA</sequence>
<dbReference type="KEGG" id="psl:Psta_4681"/>
<dbReference type="HOGENOM" id="CLU_109304_1_0_0"/>
<evidence type="ECO:0000313" key="4">
    <source>
        <dbReference type="Proteomes" id="UP000001887"/>
    </source>
</evidence>
<dbReference type="Proteomes" id="UP000001887">
    <property type="component" value="Chromosome"/>
</dbReference>
<feature type="region of interest" description="Disordered" evidence="1">
    <location>
        <begin position="1"/>
        <end position="26"/>
    </location>
</feature>
<organism evidence="3 4">
    <name type="scientific">Pirellula staleyi (strain ATCC 27377 / DSM 6068 / ICPB 4128)</name>
    <name type="common">Pirella staleyi</name>
    <dbReference type="NCBI Taxonomy" id="530564"/>
    <lineage>
        <taxon>Bacteria</taxon>
        <taxon>Pseudomonadati</taxon>
        <taxon>Planctomycetota</taxon>
        <taxon>Planctomycetia</taxon>
        <taxon>Pirellulales</taxon>
        <taxon>Pirellulaceae</taxon>
        <taxon>Pirellula</taxon>
    </lineage>
</organism>
<dbReference type="STRING" id="530564.Psta_4681"/>
<dbReference type="EMBL" id="CP001848">
    <property type="protein sequence ID" value="ADB19323.1"/>
    <property type="molecule type" value="Genomic_DNA"/>
</dbReference>
<dbReference type="OrthoDB" id="9798476at2"/>
<keyword evidence="4" id="KW-1185">Reference proteome</keyword>
<proteinExistence type="predicted"/>
<name>D2R7Z2_PIRSD</name>
<protein>
    <recommendedName>
        <fullName evidence="2">DnaJ homologue subfamily C member 28 conserved domain-containing protein</fullName>
    </recommendedName>
</protein>
<dbReference type="eggNOG" id="ENOG50318KY">
    <property type="taxonomic scope" value="Bacteria"/>
</dbReference>
<feature type="domain" description="DnaJ homologue subfamily C member 28 conserved" evidence="2">
    <location>
        <begin position="34"/>
        <end position="95"/>
    </location>
</feature>
<dbReference type="Pfam" id="PF09350">
    <property type="entry name" value="DJC28_CD"/>
    <property type="match status" value="1"/>
</dbReference>
<dbReference type="AlphaFoldDB" id="D2R7Z2"/>
<dbReference type="InterPro" id="IPR018961">
    <property type="entry name" value="DnaJ_homolog_subfam-C_membr-28"/>
</dbReference>